<accession>A0A059F6J6</accession>
<keyword evidence="4" id="KW-1185">Reference proteome</keyword>
<feature type="compositionally biased region" description="Basic and acidic residues" evidence="1">
    <location>
        <begin position="341"/>
        <end position="364"/>
    </location>
</feature>
<dbReference type="GO" id="GO:0004540">
    <property type="term" value="F:RNA nuclease activity"/>
    <property type="evidence" value="ECO:0007669"/>
    <property type="project" value="InterPro"/>
</dbReference>
<evidence type="ECO:0000313" key="4">
    <source>
        <dbReference type="Proteomes" id="UP000024816"/>
    </source>
</evidence>
<proteinExistence type="predicted"/>
<dbReference type="PANTHER" id="PTHR35811">
    <property type="entry name" value="SLR1870 PROTEIN"/>
    <property type="match status" value="1"/>
</dbReference>
<dbReference type="Pfam" id="PF01936">
    <property type="entry name" value="NYN"/>
    <property type="match status" value="1"/>
</dbReference>
<organism evidence="3 4">
    <name type="scientific">Hyphomonas jannaschiana VP2</name>
    <dbReference type="NCBI Taxonomy" id="1280952"/>
    <lineage>
        <taxon>Bacteria</taxon>
        <taxon>Pseudomonadati</taxon>
        <taxon>Pseudomonadota</taxon>
        <taxon>Alphaproteobacteria</taxon>
        <taxon>Hyphomonadales</taxon>
        <taxon>Hyphomonadaceae</taxon>
        <taxon>Hyphomonas</taxon>
    </lineage>
</organism>
<feature type="domain" description="NYN" evidence="2">
    <location>
        <begin position="7"/>
        <end position="157"/>
    </location>
</feature>
<sequence>MARLKSVLLVDFDNIFAATGQAMVDTLPQWLLWLSDGALSEKGRRRKFVAKRVYWNSQYDVHRDAFQAAGFEAFDCRAHAKTKIASGKSSADIVMTMDAIELRHQLGGVDEFIVLTTDSDFVPVVNRLQLAGIRVVTAGKETDPTYQLYSEHADDVIHIGALKAAFDYERAPRKWYKLRSDPPVIAPLRQQAERLSPLLKKVRHAVRVEKANGTPGAVQQLKLAADIVMQLGARTPDQPLPRNKVIRALEGMEGFQTKYGNRVKPWLGQKNFKTLMRKLSEENPDIQVTELADKTVRIVCRARGPRGRRGRMVGVPSPLGPPPKRPDPPAPKPTEPEPEEEAKAADTAPEEKSDEKPAAAETRVDASAAAD</sequence>
<feature type="compositionally biased region" description="Pro residues" evidence="1">
    <location>
        <begin position="318"/>
        <end position="333"/>
    </location>
</feature>
<name>A0A059F6J6_9PROT</name>
<dbReference type="PATRIC" id="fig|1280952.3.peg.3460"/>
<dbReference type="eggNOG" id="COG1432">
    <property type="taxonomic scope" value="Bacteria"/>
</dbReference>
<dbReference type="RefSeq" id="WP_035584944.1">
    <property type="nucleotide sequence ID" value="NZ_ARYJ01000021.1"/>
</dbReference>
<dbReference type="EMBL" id="ARYJ01000021">
    <property type="protein sequence ID" value="KCZ82844.1"/>
    <property type="molecule type" value="Genomic_DNA"/>
</dbReference>
<dbReference type="PANTHER" id="PTHR35811:SF1">
    <property type="entry name" value="HTH OST-TYPE DOMAIN-CONTAINING PROTEIN"/>
    <property type="match status" value="1"/>
</dbReference>
<evidence type="ECO:0000313" key="3">
    <source>
        <dbReference type="EMBL" id="KCZ82844.1"/>
    </source>
</evidence>
<evidence type="ECO:0000259" key="2">
    <source>
        <dbReference type="Pfam" id="PF01936"/>
    </source>
</evidence>
<dbReference type="OrthoDB" id="9783963at2"/>
<dbReference type="AlphaFoldDB" id="A0A059F6J6"/>
<reference evidence="3 4" key="1">
    <citation type="journal article" date="2014" name="Antonie Van Leeuwenhoek">
        <title>Hyphomonas beringensis sp. nov. and Hyphomonas chukchiensis sp. nov., isolated from surface seawater of the Bering Sea and Chukchi Sea.</title>
        <authorList>
            <person name="Li C."/>
            <person name="Lai Q."/>
            <person name="Li G."/>
            <person name="Dong C."/>
            <person name="Wang J."/>
            <person name="Liao Y."/>
            <person name="Shao Z."/>
        </authorList>
    </citation>
    <scope>NUCLEOTIDE SEQUENCE [LARGE SCALE GENOMIC DNA]</scope>
    <source>
        <strain evidence="3 4">VP2</strain>
    </source>
</reference>
<evidence type="ECO:0000256" key="1">
    <source>
        <dbReference type="SAM" id="MobiDB-lite"/>
    </source>
</evidence>
<protein>
    <recommendedName>
        <fullName evidence="2">NYN domain-containing protein</fullName>
    </recommendedName>
</protein>
<dbReference type="InterPro" id="IPR021139">
    <property type="entry name" value="NYN"/>
</dbReference>
<comment type="caution">
    <text evidence="3">The sequence shown here is derived from an EMBL/GenBank/DDBJ whole genome shotgun (WGS) entry which is preliminary data.</text>
</comment>
<dbReference type="Gene3D" id="3.40.50.1010">
    <property type="entry name" value="5'-nuclease"/>
    <property type="match status" value="1"/>
</dbReference>
<dbReference type="STRING" id="1280952.HJA_17305"/>
<dbReference type="Proteomes" id="UP000024816">
    <property type="component" value="Unassembled WGS sequence"/>
</dbReference>
<gene>
    <name evidence="3" type="ORF">HJA_17305</name>
</gene>
<feature type="region of interest" description="Disordered" evidence="1">
    <location>
        <begin position="302"/>
        <end position="371"/>
    </location>
</feature>